<comment type="caution">
    <text evidence="1">The sequence shown here is derived from an EMBL/GenBank/DDBJ whole genome shotgun (WGS) entry which is preliminary data.</text>
</comment>
<reference evidence="1 2" key="1">
    <citation type="submission" date="2023-08" db="EMBL/GenBank/DDBJ databases">
        <title>Black Yeasts Isolated from many extreme environments.</title>
        <authorList>
            <person name="Coleine C."/>
            <person name="Stajich J.E."/>
            <person name="Selbmann L."/>
        </authorList>
    </citation>
    <scope>NUCLEOTIDE SEQUENCE [LARGE SCALE GENOMIC DNA]</scope>
    <source>
        <strain evidence="1 2">CCFEE 6328</strain>
    </source>
</reference>
<name>A0ABR0IY39_9EURO</name>
<organism evidence="1 2">
    <name type="scientific">Exophiala sideris</name>
    <dbReference type="NCBI Taxonomy" id="1016849"/>
    <lineage>
        <taxon>Eukaryota</taxon>
        <taxon>Fungi</taxon>
        <taxon>Dikarya</taxon>
        <taxon>Ascomycota</taxon>
        <taxon>Pezizomycotina</taxon>
        <taxon>Eurotiomycetes</taxon>
        <taxon>Chaetothyriomycetidae</taxon>
        <taxon>Chaetothyriales</taxon>
        <taxon>Herpotrichiellaceae</taxon>
        <taxon>Exophiala</taxon>
    </lineage>
</organism>
<evidence type="ECO:0000313" key="2">
    <source>
        <dbReference type="Proteomes" id="UP001345691"/>
    </source>
</evidence>
<protein>
    <submittedName>
        <fullName evidence="1">Uncharacterized protein</fullName>
    </submittedName>
</protein>
<sequence>MAATLSPVWELSRTTNDLIGISTGFLQAATADNVQPIALLACREFGATLPMSQETRSAVRALCSQGHQNQLIEHLKLQVGYRKDDCGWQLCQNDAGLRFLGLAACLLTVDRWSAAQTLQELIIGTARDKQLVPTARQLQDLLTALQSRLGRSDFLKNVVGWQLVVDKLREQSMLPHCAPSGAIIHKLVEALSSLHRLGDHRRHSLQIEVAHLESAWVIAFVKWLLGRPPNVQYGNKPEMQAESRVTVIPCDDDWAGDDDLWGPDQRLQITVRDEFDSILELMTAGGPVDECLGLVPVTTLGDSFVTFFGPLDSPRWPLALDMISYGCSALLEHVRTGKGGRVVPDGITVQTTATYPLESEISSTMAQFLALPPGNVLKKQPPVCSQYVEAMQQLADNGEDIDDIALVAKKCIATIFVLSLFIPNASPDPLLVVYECPGWGMEAGFEPPEFLDKRFWDALQQDVHIIIDDRPGAETKKGVSSGFVLSPYALFQSALRLLGHNIELRSTRHGRTHDYLAISSFSGQTAFPSLLHSLDLKRKSHARIFYMHGDILWKDDKYNKVTTHTVWAPGQRNDDLDDDPWIPLSKRAKPQAPNLEKDVPYDAFQDCKLAWQVSCSYDKLQITLGSSFCEDMVDSMVPFAKMHKVLFVDCQHDRHERFPFINGHYHSGQKIHKVVPIFAQGSSQAGLLRIHDQVGMVCSDNNQKARFYALCAFGKSLEGHFKSEIYELHHVEFAKPKGEEFGANWPKLRMMPASEEEIARGRGSPLKHVERNWVNEFEVQSLTVGMWSESMQRAMQDYRAAAHAGVVAVSRFMVRDGNWAALSLEEKTKVIDTWEAEQEAARLDALVSHEYVVL</sequence>
<gene>
    <name evidence="1" type="ORF">LTR69_010243</name>
</gene>
<accession>A0ABR0IY39</accession>
<proteinExistence type="predicted"/>
<dbReference type="Proteomes" id="UP001345691">
    <property type="component" value="Unassembled WGS sequence"/>
</dbReference>
<evidence type="ECO:0000313" key="1">
    <source>
        <dbReference type="EMBL" id="KAK5051743.1"/>
    </source>
</evidence>
<dbReference type="EMBL" id="JAVRRF010000033">
    <property type="protein sequence ID" value="KAK5051743.1"/>
    <property type="molecule type" value="Genomic_DNA"/>
</dbReference>
<keyword evidence="2" id="KW-1185">Reference proteome</keyword>